<feature type="compositionally biased region" description="Polar residues" evidence="1">
    <location>
        <begin position="223"/>
        <end position="235"/>
    </location>
</feature>
<reference evidence="2" key="1">
    <citation type="submission" date="2023-03" db="EMBL/GenBank/DDBJ databases">
        <authorList>
            <person name="Julca I."/>
        </authorList>
    </citation>
    <scope>NUCLEOTIDE SEQUENCE</scope>
</reference>
<accession>A0AAV1C839</accession>
<evidence type="ECO:0000313" key="2">
    <source>
        <dbReference type="EMBL" id="CAI9090718.1"/>
    </source>
</evidence>
<evidence type="ECO:0000256" key="1">
    <source>
        <dbReference type="SAM" id="MobiDB-lite"/>
    </source>
</evidence>
<proteinExistence type="predicted"/>
<evidence type="ECO:0000313" key="3">
    <source>
        <dbReference type="Proteomes" id="UP001161247"/>
    </source>
</evidence>
<sequence>MADDSTVAQYVQDKWGQVADDKSCLLDSYDVQFERTVGRSAVYNDTHQLGVRPTCEIPIIHVYVSRLAEIDDNRSQFHTSMVNIARMFDGLNKDMEACMRKFDSMVQHVSQVPMVEIAIESLCSDSVDVNGFQECVDLQRKYRESISSEEVDEEIDCRDRYDAEPQNHGDNSFTDCRIMGFQGQGRSTILKINVVKTSETKLSSIEDGLKDVDTSLNDHGHTQHSGPSHQISGSSPLEHEKQCCLNLAGVDFAITSKMKLSSIEADIASDFSNLSHQEQGQLIMFDSYETKDTSPTADEILKGLICNGLQHGAAAVSAYVPSQFSQQDKSRLHHWWLVKAKSTNSLVGTDSLCIDVESDENQEEKCIAWLDYGAAVEWKFELTDDRRILKPLAGQGKRRCTRAYAKHFRSTPKRIRAFHVEKIVIKKDADIKRKVNENKECNENNRLKNDKAELKVDKAMEEQQIQSQLKVGSVPCVDEYGELYGSEQPEPGVVPALYCRNPAYYEHIHQGGKIMNPQQARKFHGDENTHSIEPRPNFEKGMSTLAFTFGIREEIMVAVNHSRPGSAFNASVIDLNSHMIATMSGKTVDFCHGLLETLKKEVIRLQRRISVADAAQLMARTLAKNSANNEIGFGDAGSELEHAGVGNAAWWTKRAICRVASQARESCSFGSIYYVGPDGWKPIFEDIHVVDDAVPTSGMSYASKGV</sequence>
<dbReference type="EMBL" id="OX459118">
    <property type="protein sequence ID" value="CAI9090718.1"/>
    <property type="molecule type" value="Genomic_DNA"/>
</dbReference>
<name>A0AAV1C839_OLDCO</name>
<feature type="region of interest" description="Disordered" evidence="1">
    <location>
        <begin position="213"/>
        <end position="236"/>
    </location>
</feature>
<organism evidence="2 3">
    <name type="scientific">Oldenlandia corymbosa var. corymbosa</name>
    <dbReference type="NCBI Taxonomy" id="529605"/>
    <lineage>
        <taxon>Eukaryota</taxon>
        <taxon>Viridiplantae</taxon>
        <taxon>Streptophyta</taxon>
        <taxon>Embryophyta</taxon>
        <taxon>Tracheophyta</taxon>
        <taxon>Spermatophyta</taxon>
        <taxon>Magnoliopsida</taxon>
        <taxon>eudicotyledons</taxon>
        <taxon>Gunneridae</taxon>
        <taxon>Pentapetalae</taxon>
        <taxon>asterids</taxon>
        <taxon>lamiids</taxon>
        <taxon>Gentianales</taxon>
        <taxon>Rubiaceae</taxon>
        <taxon>Rubioideae</taxon>
        <taxon>Spermacoceae</taxon>
        <taxon>Hedyotis-Oldenlandia complex</taxon>
        <taxon>Oldenlandia</taxon>
    </lineage>
</organism>
<dbReference type="AlphaFoldDB" id="A0AAV1C839"/>
<gene>
    <name evidence="2" type="ORF">OLC1_LOCUS2809</name>
</gene>
<keyword evidence="3" id="KW-1185">Reference proteome</keyword>
<protein>
    <submittedName>
        <fullName evidence="2">OLC1v1025545C1</fullName>
    </submittedName>
</protein>
<dbReference type="Proteomes" id="UP001161247">
    <property type="component" value="Chromosome 1"/>
</dbReference>